<dbReference type="AlphaFoldDB" id="U9TGK5"/>
<name>U9TGK5_RHIID</name>
<evidence type="ECO:0000313" key="1">
    <source>
        <dbReference type="EMBL" id="ESA07275.1"/>
    </source>
</evidence>
<protein>
    <submittedName>
        <fullName evidence="1">Uncharacterized protein</fullName>
    </submittedName>
</protein>
<proteinExistence type="predicted"/>
<dbReference type="EMBL" id="KI290537">
    <property type="protein sequence ID" value="ESA07275.1"/>
    <property type="molecule type" value="Genomic_DNA"/>
</dbReference>
<sequence length="131" mass="15293">MSICIGRAGRASSCRLNFLTIFFAFLNISEYVENFKHLVALNLHLTMKMTASDSREVHVFVNWTIKGWLKIEEKIRIETCIACGLEQNLKIWWEDFYEKKFRFLKRNLNATITVLDIAEISWGPSLNSMGR</sequence>
<organism evidence="1">
    <name type="scientific">Rhizophagus irregularis (strain DAOM 181602 / DAOM 197198 / MUCL 43194)</name>
    <name type="common">Arbuscular mycorrhizal fungus</name>
    <name type="synonym">Glomus intraradices</name>
    <dbReference type="NCBI Taxonomy" id="747089"/>
    <lineage>
        <taxon>Eukaryota</taxon>
        <taxon>Fungi</taxon>
        <taxon>Fungi incertae sedis</taxon>
        <taxon>Mucoromycota</taxon>
        <taxon>Glomeromycotina</taxon>
        <taxon>Glomeromycetes</taxon>
        <taxon>Glomerales</taxon>
        <taxon>Glomeraceae</taxon>
        <taxon>Rhizophagus</taxon>
    </lineage>
</organism>
<reference evidence="1" key="1">
    <citation type="submission" date="2013-07" db="EMBL/GenBank/DDBJ databases">
        <title>The genome of an arbuscular mycorrhizal fungus provides insights into the evolution of the oldest plant symbiosis.</title>
        <authorList>
            <consortium name="DOE Joint Genome Institute"/>
            <person name="Tisserant E."/>
            <person name="Malbreil M."/>
            <person name="Kuo A."/>
            <person name="Kohler A."/>
            <person name="Symeonidi A."/>
            <person name="Balestrini R."/>
            <person name="Charron P."/>
            <person name="Duensing N."/>
            <person name="Frei-dit-Frey N."/>
            <person name="Gianinazzi-Pearson V."/>
            <person name="Gilbert B."/>
            <person name="Handa Y."/>
            <person name="Hijri M."/>
            <person name="Kaul R."/>
            <person name="Kawaguchi M."/>
            <person name="Krajinski F."/>
            <person name="Lammers P."/>
            <person name="Lapierre D."/>
            <person name="Masclaux F.G."/>
            <person name="Murat C."/>
            <person name="Morin E."/>
            <person name="Ndikumana S."/>
            <person name="Pagni M."/>
            <person name="Petitpierre D."/>
            <person name="Requena N."/>
            <person name="Rosikiewicz P."/>
            <person name="Riley R."/>
            <person name="Saito K."/>
            <person name="San Clemente H."/>
            <person name="Shapiro H."/>
            <person name="van Tuinen D."/>
            <person name="Becard G."/>
            <person name="Bonfante P."/>
            <person name="Paszkowski U."/>
            <person name="Shachar-Hill Y."/>
            <person name="Young J.P."/>
            <person name="Sanders I.R."/>
            <person name="Henrissat B."/>
            <person name="Rensing S.A."/>
            <person name="Grigoriev I.V."/>
            <person name="Corradi N."/>
            <person name="Roux C."/>
            <person name="Martin F."/>
        </authorList>
    </citation>
    <scope>NUCLEOTIDE SEQUENCE</scope>
    <source>
        <strain evidence="1">DAOM 197198</strain>
    </source>
</reference>
<gene>
    <name evidence="1" type="ORF">GLOINDRAFT_98854</name>
</gene>
<dbReference type="HOGENOM" id="CLU_1928703_0_0_1"/>
<accession>U9TGK5</accession>